<protein>
    <submittedName>
        <fullName evidence="2">Uncharacterized protein</fullName>
    </submittedName>
</protein>
<proteinExistence type="predicted"/>
<dbReference type="Proteomes" id="UP000223391">
    <property type="component" value="Segment"/>
</dbReference>
<dbReference type="EMBL" id="KU160664">
    <property type="protein sequence ID" value="ALY10172.1"/>
    <property type="molecule type" value="Genomic_DNA"/>
</dbReference>
<evidence type="ECO:0000256" key="1">
    <source>
        <dbReference type="SAM" id="Coils"/>
    </source>
</evidence>
<keyword evidence="1" id="KW-0175">Coiled coil</keyword>
<reference evidence="3" key="1">
    <citation type="submission" date="2015-11" db="EMBL/GenBank/DDBJ databases">
        <authorList>
            <person name="Greene A."/>
            <person name="Schneider V.M."/>
            <person name="Bradley K.W."/>
            <person name="Asai D.J."/>
            <person name="Bowman C.A."/>
            <person name="Russell D.A."/>
            <person name="Pope W.H."/>
            <person name="Jacobs-Sera D."/>
            <person name="Hendrix R.W."/>
            <person name="Hatfull G.F."/>
        </authorList>
    </citation>
    <scope>NUCLEOTIDE SEQUENCE [LARGE SCALE GENOMIC DNA]</scope>
</reference>
<dbReference type="GeneID" id="65071618"/>
<gene>
    <name evidence="2" type="primary">4</name>
    <name evidence="2" type="ORF">SALGADO_4</name>
</gene>
<evidence type="ECO:0000313" key="2">
    <source>
        <dbReference type="EMBL" id="ALY10172.1"/>
    </source>
</evidence>
<sequence>MPLRPDRRYPEHIESMHHNIYGGSSAEITIDGLRYATIGQQEALLHDFDVEVHQRARRDYIDDFPPLLWENGADRISPRIYQTEAMRWRFPRGTGIVDMWRTLARNLPIHTCREILDQGNELSALVSRLIPPVGPRGNPGRRDRNAEAADAAAETLSVASRRYESMREAQRTMQGLTPSAAIIDEFIEEFSPSRTPEPQGDAMPPEIRQEPWTTVINNLQHTYTSIGNQFTAMAQGVNEAAAFAAQPRTEASRAARAAQAAPVLQLQEGESRWFSAVEHLQPAPLARVTSANRYKALYEAPSLITSETSRGLLTTNLFTGEAAPDADTLRKSGERVRKWLNDTYGLTVHTDAVTAIETLTISAGRRAVAQVRQEVRRAREERDNVQAKLDRRIREVNRLLNRNSELEAQLEQPRATPEQEEKARKWDELVAVAAEWNEAPEGDARVRVGKFRLLVHSLKGAAAEAPAPVVAPEVADDLPMGDEATLRSPRSYAVVA</sequence>
<name>A0A0U4K2B1_9CAUD</name>
<accession>A0A0U4K2B1</accession>
<feature type="coiled-coil region" evidence="1">
    <location>
        <begin position="361"/>
        <end position="409"/>
    </location>
</feature>
<dbReference type="RefSeq" id="YP_010082613.1">
    <property type="nucleotide sequence ID" value="NC_055033.1"/>
</dbReference>
<dbReference type="KEGG" id="vg:65071618"/>
<organism evidence="2 3">
    <name type="scientific">Arthrobacter phage Salgado</name>
    <dbReference type="NCBI Taxonomy" id="1772314"/>
    <lineage>
        <taxon>Viruses</taxon>
        <taxon>Duplodnaviria</taxon>
        <taxon>Heunggongvirae</taxon>
        <taxon>Uroviricota</taxon>
        <taxon>Caudoviricetes</taxon>
        <taxon>Laroyevirus</taxon>
        <taxon>Laroyevirus salgado</taxon>
    </lineage>
</organism>
<keyword evidence="3" id="KW-1185">Reference proteome</keyword>
<evidence type="ECO:0000313" key="3">
    <source>
        <dbReference type="Proteomes" id="UP000223391"/>
    </source>
</evidence>